<dbReference type="GO" id="GO:0005198">
    <property type="term" value="F:structural molecule activity"/>
    <property type="evidence" value="ECO:0007669"/>
    <property type="project" value="InterPro"/>
</dbReference>
<dbReference type="GO" id="GO:0004623">
    <property type="term" value="F:phospholipase A2 activity"/>
    <property type="evidence" value="ECO:0007669"/>
    <property type="project" value="InterPro"/>
</dbReference>
<accession>V5GY99</accession>
<dbReference type="Pfam" id="PF08398">
    <property type="entry name" value="Phospholip_A2_4"/>
    <property type="match status" value="1"/>
</dbReference>
<reference evidence="2" key="1">
    <citation type="submission" date="2013-07" db="EMBL/GenBank/DDBJ databases">
        <title>Midgut Transcriptome Profiling of Anoplphora glabripennis, a Lignocellulose Degrading, Wood-Boring Cerambycid.</title>
        <authorList>
            <person name="Scully E.D."/>
            <person name="Hoover K."/>
            <person name="Carlson J.E."/>
            <person name="Tien M."/>
            <person name="Geib S.M."/>
        </authorList>
    </citation>
    <scope>NUCLEOTIDE SEQUENCE</scope>
</reference>
<dbReference type="InterPro" id="IPR036444">
    <property type="entry name" value="PLipase_A2_dom_sf"/>
</dbReference>
<proteinExistence type="predicted"/>
<dbReference type="Gene3D" id="1.20.90.10">
    <property type="entry name" value="Phospholipase A2 domain"/>
    <property type="match status" value="1"/>
</dbReference>
<dbReference type="GO" id="GO:0050482">
    <property type="term" value="P:arachidonate secretion"/>
    <property type="evidence" value="ECO:0007669"/>
    <property type="project" value="InterPro"/>
</dbReference>
<feature type="domain" description="Phospholipase A2-like" evidence="1">
    <location>
        <begin position="28"/>
        <end position="86"/>
    </location>
</feature>
<feature type="non-terminal residue" evidence="2">
    <location>
        <position position="1"/>
    </location>
</feature>
<dbReference type="AlphaFoldDB" id="V5GY99"/>
<organism evidence="2">
    <name type="scientific">Anoplophora glabripennis</name>
    <name type="common">Asian longhorn beetle</name>
    <name type="synonym">Anoplophora nobilis</name>
    <dbReference type="NCBI Taxonomy" id="217634"/>
    <lineage>
        <taxon>Eukaryota</taxon>
        <taxon>Metazoa</taxon>
        <taxon>Ecdysozoa</taxon>
        <taxon>Arthropoda</taxon>
        <taxon>Hexapoda</taxon>
        <taxon>Insecta</taxon>
        <taxon>Pterygota</taxon>
        <taxon>Neoptera</taxon>
        <taxon>Endopterygota</taxon>
        <taxon>Coleoptera</taxon>
        <taxon>Polyphaga</taxon>
        <taxon>Cucujiformia</taxon>
        <taxon>Chrysomeloidea</taxon>
        <taxon>Cerambycidae</taxon>
        <taxon>Lamiinae</taxon>
        <taxon>Lamiini</taxon>
        <taxon>Anoplophora</taxon>
    </lineage>
</organism>
<evidence type="ECO:0000313" key="2">
    <source>
        <dbReference type="EMBL" id="JAB66817.1"/>
    </source>
</evidence>
<protein>
    <recommendedName>
        <fullName evidence="1">Phospholipase A2-like domain-containing protein</fullName>
    </recommendedName>
</protein>
<sequence length="302" mass="33510">RGRVPPRKLKSCSGGGIVNSLINKLPFELHLPGGYQFCGPGTKLEKRLAKGEQGINRLDTACRAHDIAYLNKDLATRHKADYELEQRAWERVKSKDARIGEKAAAWLVTNIMKGKRRLGMGYQEKLQNFNNNRKRKNKRKQSSVKKRRGGKKIVTFGSGIVYRVRKELNKRKQILKNNPLKAAEIALHAARNSLRMAGGKKQIRLPRVIPIPKVGGILPLLPIFAGLSALGTLAGGAAGIAKTVHDAKIGRQQLSEANRHNKKMEEIALSKSGKGLHLKPYRSGFGLYLKPPLHLSSTSKNF</sequence>
<dbReference type="InterPro" id="IPR013607">
    <property type="entry name" value="Phospholipase_A2-like"/>
</dbReference>
<dbReference type="GO" id="GO:0006644">
    <property type="term" value="P:phospholipid metabolic process"/>
    <property type="evidence" value="ECO:0007669"/>
    <property type="project" value="InterPro"/>
</dbReference>
<evidence type="ECO:0000259" key="1">
    <source>
        <dbReference type="Pfam" id="PF08398"/>
    </source>
</evidence>
<dbReference type="EMBL" id="GALX01001649">
    <property type="protein sequence ID" value="JAB66817.1"/>
    <property type="molecule type" value="Transcribed_RNA"/>
</dbReference>
<name>V5GY99_ANOGL</name>